<organism evidence="2 3">
    <name type="scientific">Mytilus galloprovincialis</name>
    <name type="common">Mediterranean mussel</name>
    <dbReference type="NCBI Taxonomy" id="29158"/>
    <lineage>
        <taxon>Eukaryota</taxon>
        <taxon>Metazoa</taxon>
        <taxon>Spiralia</taxon>
        <taxon>Lophotrochozoa</taxon>
        <taxon>Mollusca</taxon>
        <taxon>Bivalvia</taxon>
        <taxon>Autobranchia</taxon>
        <taxon>Pteriomorphia</taxon>
        <taxon>Mytilida</taxon>
        <taxon>Mytiloidea</taxon>
        <taxon>Mytilidae</taxon>
        <taxon>Mytilinae</taxon>
        <taxon>Mytilus</taxon>
    </lineage>
</organism>
<comment type="caution">
    <text evidence="2">The sequence shown here is derived from an EMBL/GenBank/DDBJ whole genome shotgun (WGS) entry which is preliminary data.</text>
</comment>
<gene>
    <name evidence="2" type="ORF">MGAL_10B090296</name>
</gene>
<proteinExistence type="predicted"/>
<dbReference type="Proteomes" id="UP000596742">
    <property type="component" value="Unassembled WGS sequence"/>
</dbReference>
<dbReference type="EMBL" id="UYJE01001013">
    <property type="protein sequence ID" value="VDH98342.1"/>
    <property type="molecule type" value="Genomic_DNA"/>
</dbReference>
<dbReference type="AlphaFoldDB" id="A0A8B6C0V5"/>
<reference evidence="2" key="1">
    <citation type="submission" date="2018-11" db="EMBL/GenBank/DDBJ databases">
        <authorList>
            <person name="Alioto T."/>
            <person name="Alioto T."/>
        </authorList>
    </citation>
    <scope>NUCLEOTIDE SEQUENCE</scope>
</reference>
<sequence length="76" mass="8594">MPPKSGGGRRRGRGRDAAIQKWYQTQRTRFSRLREGQPKHKSTKRSGDGFSSGDDEDQIPQGEVSENDSDRDKFIG</sequence>
<keyword evidence="3" id="KW-1185">Reference proteome</keyword>
<evidence type="ECO:0000313" key="3">
    <source>
        <dbReference type="Proteomes" id="UP000596742"/>
    </source>
</evidence>
<name>A0A8B6C0V5_MYTGA</name>
<dbReference type="OrthoDB" id="6153686at2759"/>
<protein>
    <submittedName>
        <fullName evidence="2">Uncharacterized protein</fullName>
    </submittedName>
</protein>
<evidence type="ECO:0000313" key="2">
    <source>
        <dbReference type="EMBL" id="VDH98342.1"/>
    </source>
</evidence>
<feature type="region of interest" description="Disordered" evidence="1">
    <location>
        <begin position="1"/>
        <end position="76"/>
    </location>
</feature>
<evidence type="ECO:0000256" key="1">
    <source>
        <dbReference type="SAM" id="MobiDB-lite"/>
    </source>
</evidence>
<accession>A0A8B6C0V5</accession>